<accession>A0A183G5A5</accession>
<reference evidence="1 2" key="1">
    <citation type="submission" date="2018-11" db="EMBL/GenBank/DDBJ databases">
        <authorList>
            <consortium name="Pathogen Informatics"/>
        </authorList>
    </citation>
    <scope>NUCLEOTIDE SEQUENCE [LARGE SCALE GENOMIC DNA]</scope>
</reference>
<proteinExistence type="predicted"/>
<sequence>MENRGDDASIPRKMAWDRVEVAVEEIGIEVVDDFLHRTYGKGEVCIRVSKRGRRGLEVE</sequence>
<accession>A0A3P8BN25</accession>
<evidence type="ECO:0000313" key="3">
    <source>
        <dbReference type="WBParaSite" id="HPBE_0001677901-mRNA-1"/>
    </source>
</evidence>
<organism evidence="2 3">
    <name type="scientific">Heligmosomoides polygyrus</name>
    <name type="common">Parasitic roundworm</name>
    <dbReference type="NCBI Taxonomy" id="6339"/>
    <lineage>
        <taxon>Eukaryota</taxon>
        <taxon>Metazoa</taxon>
        <taxon>Ecdysozoa</taxon>
        <taxon>Nematoda</taxon>
        <taxon>Chromadorea</taxon>
        <taxon>Rhabditida</taxon>
        <taxon>Rhabditina</taxon>
        <taxon>Rhabditomorpha</taxon>
        <taxon>Strongyloidea</taxon>
        <taxon>Heligmosomidae</taxon>
        <taxon>Heligmosomoides</taxon>
    </lineage>
</organism>
<dbReference type="AlphaFoldDB" id="A0A183G5A5"/>
<evidence type="ECO:0000313" key="2">
    <source>
        <dbReference type="Proteomes" id="UP000050761"/>
    </source>
</evidence>
<protein>
    <submittedName>
        <fullName evidence="3">PaREP2b</fullName>
    </submittedName>
</protein>
<gene>
    <name evidence="1" type="ORF">HPBE_LOCUS16778</name>
</gene>
<name>A0A183G5A5_HELPZ</name>
<evidence type="ECO:0000313" key="1">
    <source>
        <dbReference type="EMBL" id="VDP06994.1"/>
    </source>
</evidence>
<dbReference type="WBParaSite" id="HPBE_0001677901-mRNA-1">
    <property type="protein sequence ID" value="HPBE_0001677901-mRNA-1"/>
    <property type="gene ID" value="HPBE_0001677901"/>
</dbReference>
<dbReference type="EMBL" id="UZAH01029608">
    <property type="protein sequence ID" value="VDP06994.1"/>
    <property type="molecule type" value="Genomic_DNA"/>
</dbReference>
<reference evidence="3" key="2">
    <citation type="submission" date="2019-09" db="UniProtKB">
        <authorList>
            <consortium name="WormBaseParasite"/>
        </authorList>
    </citation>
    <scope>IDENTIFICATION</scope>
</reference>
<dbReference type="Proteomes" id="UP000050761">
    <property type="component" value="Unassembled WGS sequence"/>
</dbReference>
<keyword evidence="2" id="KW-1185">Reference proteome</keyword>